<dbReference type="EMBL" id="LJOD01000038">
    <property type="protein sequence ID" value="KPE48985.1"/>
    <property type="molecule type" value="Genomic_DNA"/>
</dbReference>
<sequence length="183" mass="21532">MMIEKLKNAIFNISDFEYINFVQNSKSIKFIYHDVIVYGYEDSISVFYDDAEMGVLTKLKSINKKNSLKTFNDISNALDYMKYLSKVTSEVKYASYHYFLHRLKEIEFNYTYFSFGLVGSYPNYSKESLSIRCDFGGLSIMNKQVKYNCLIIFNNEGSCKFSFYPEKPGWNEEKICPKRDVDK</sequence>
<dbReference type="OrthoDB" id="1273995at2"/>
<comment type="caution">
    <text evidence="1">The sequence shown here is derived from an EMBL/GenBank/DDBJ whole genome shotgun (WGS) entry which is preliminary data.</text>
</comment>
<reference evidence="1 2" key="1">
    <citation type="journal article" date="2015" name="Genom Data">
        <title>Draft genome sequence of a multidrug-resistant Chryseobacterium indologenes isolate from Malaysia.</title>
        <authorList>
            <person name="Yu C.Y."/>
            <person name="Ang G.Y."/>
            <person name="Cheng H.J."/>
            <person name="Cheong Y.M."/>
            <person name="Yin W.F."/>
            <person name="Chan K.G."/>
        </authorList>
    </citation>
    <scope>NUCLEOTIDE SEQUENCE [LARGE SCALE GENOMIC DNA]</scope>
    <source>
        <strain evidence="1 2">CI_885</strain>
    </source>
</reference>
<dbReference type="Proteomes" id="UP000037953">
    <property type="component" value="Unassembled WGS sequence"/>
</dbReference>
<accession>A0A0N0ZU91</accession>
<proteinExistence type="predicted"/>
<dbReference type="RefSeq" id="WP_131724454.1">
    <property type="nucleotide sequence ID" value="NZ_LJOD01000038.1"/>
</dbReference>
<evidence type="ECO:0000313" key="1">
    <source>
        <dbReference type="EMBL" id="KPE48985.1"/>
    </source>
</evidence>
<dbReference type="AlphaFoldDB" id="A0A0N0ZU91"/>
<name>A0A0N0ZU91_CHRID</name>
<reference evidence="2" key="2">
    <citation type="submission" date="2015-09" db="EMBL/GenBank/DDBJ databases">
        <title>Draft genome sequence of a multidrug-resistant Chryseobacterium indologenes isolate from Malaysia.</title>
        <authorList>
            <person name="Yu C.Y."/>
            <person name="Ang G.Y."/>
            <person name="Chan K.-G."/>
        </authorList>
    </citation>
    <scope>NUCLEOTIDE SEQUENCE [LARGE SCALE GENOMIC DNA]</scope>
    <source>
        <strain evidence="2">CI_885</strain>
    </source>
</reference>
<protein>
    <submittedName>
        <fullName evidence="1">Uncharacterized protein</fullName>
    </submittedName>
</protein>
<organism evidence="1 2">
    <name type="scientific">Chryseobacterium indologenes</name>
    <name type="common">Flavobacterium indologenes</name>
    <dbReference type="NCBI Taxonomy" id="253"/>
    <lineage>
        <taxon>Bacteria</taxon>
        <taxon>Pseudomonadati</taxon>
        <taxon>Bacteroidota</taxon>
        <taxon>Flavobacteriia</taxon>
        <taxon>Flavobacteriales</taxon>
        <taxon>Weeksellaceae</taxon>
        <taxon>Chryseobacterium group</taxon>
        <taxon>Chryseobacterium</taxon>
    </lineage>
</organism>
<evidence type="ECO:0000313" key="2">
    <source>
        <dbReference type="Proteomes" id="UP000037953"/>
    </source>
</evidence>
<gene>
    <name evidence="1" type="ORF">AOB46_22500</name>
</gene>
<feature type="non-terminal residue" evidence="1">
    <location>
        <position position="183"/>
    </location>
</feature>